<feature type="domain" description="Luciferase-like" evidence="2">
    <location>
        <begin position="9"/>
        <end position="292"/>
    </location>
</feature>
<dbReference type="NCBIfam" id="TIGR03885">
    <property type="entry name" value="flavin_revert"/>
    <property type="match status" value="1"/>
</dbReference>
<keyword evidence="4" id="KW-1185">Reference proteome</keyword>
<sequence length="319" mass="34935">MMTTYGFHSSHEQVHPAELLKAVVRAEQAGFAAAMSSDHFSPWSERQGHSGFAWSWLGAALQATGLPFGVVNAPGQRYHPAIIAQAIGTLAAMFPGRFWAALGSGEASNEHITGDRWPRKELRKARLRECVDVIRALLAGEEVSHDGLVTVDRARLWTRPDTPPELIGAAVSVETARWCAEWADGLITVHGPLERSREVVEAYREAGGKGRTALQIHLSWAETEEEALAIAHDQWRSNVFAPPVSWDLDTAELFDAISADVPPARVAEVVNVSADLGRHAAWINECAELGFDEIYLHHVGQEQSAYIDAFGAKVLPQLR</sequence>
<dbReference type="NCBIfam" id="TIGR03557">
    <property type="entry name" value="F420_G6P_family"/>
    <property type="match status" value="1"/>
</dbReference>
<dbReference type="EMBL" id="BSEV01000021">
    <property type="protein sequence ID" value="GLK13282.1"/>
    <property type="molecule type" value="Genomic_DNA"/>
</dbReference>
<dbReference type="SUPFAM" id="SSF51679">
    <property type="entry name" value="Bacterial luciferase-like"/>
    <property type="match status" value="1"/>
</dbReference>
<dbReference type="Pfam" id="PF00296">
    <property type="entry name" value="Bac_luciferase"/>
    <property type="match status" value="1"/>
</dbReference>
<dbReference type="RefSeq" id="WP_271221570.1">
    <property type="nucleotide sequence ID" value="NZ_BAAAVD010000035.1"/>
</dbReference>
<keyword evidence="1" id="KW-0560">Oxidoreductase</keyword>
<reference evidence="3" key="1">
    <citation type="journal article" date="2014" name="Int. J. Syst. Evol. Microbiol.">
        <title>Complete genome sequence of Corynebacterium casei LMG S-19264T (=DSM 44701T), isolated from a smear-ripened cheese.</title>
        <authorList>
            <consortium name="US DOE Joint Genome Institute (JGI-PGF)"/>
            <person name="Walter F."/>
            <person name="Albersmeier A."/>
            <person name="Kalinowski J."/>
            <person name="Ruckert C."/>
        </authorList>
    </citation>
    <scope>NUCLEOTIDE SEQUENCE</scope>
    <source>
        <strain evidence="3">VKM Ac-2007</strain>
    </source>
</reference>
<reference evidence="3" key="2">
    <citation type="submission" date="2023-01" db="EMBL/GenBank/DDBJ databases">
        <authorList>
            <person name="Sun Q."/>
            <person name="Evtushenko L."/>
        </authorList>
    </citation>
    <scope>NUCLEOTIDE SEQUENCE</scope>
    <source>
        <strain evidence="3">VKM Ac-2007</strain>
    </source>
</reference>
<evidence type="ECO:0000313" key="4">
    <source>
        <dbReference type="Proteomes" id="UP001143474"/>
    </source>
</evidence>
<comment type="caution">
    <text evidence="3">The sequence shown here is derived from an EMBL/GenBank/DDBJ whole genome shotgun (WGS) entry which is preliminary data.</text>
</comment>
<accession>A0A9W6I7R6</accession>
<dbReference type="PANTHER" id="PTHR43244:SF1">
    <property type="entry name" value="5,10-METHYLENETETRAHYDROMETHANOPTERIN REDUCTASE"/>
    <property type="match status" value="1"/>
</dbReference>
<dbReference type="AlphaFoldDB" id="A0A9W6I7R6"/>
<proteinExistence type="predicted"/>
<evidence type="ECO:0000256" key="1">
    <source>
        <dbReference type="ARBA" id="ARBA00023002"/>
    </source>
</evidence>
<dbReference type="InterPro" id="IPR023907">
    <property type="entry name" value="Non-F420_Flavin_OxRdtase"/>
</dbReference>
<evidence type="ECO:0000259" key="2">
    <source>
        <dbReference type="Pfam" id="PF00296"/>
    </source>
</evidence>
<organism evidence="3 4">
    <name type="scientific">Streptosporangium carneum</name>
    <dbReference type="NCBI Taxonomy" id="47481"/>
    <lineage>
        <taxon>Bacteria</taxon>
        <taxon>Bacillati</taxon>
        <taxon>Actinomycetota</taxon>
        <taxon>Actinomycetes</taxon>
        <taxon>Streptosporangiales</taxon>
        <taxon>Streptosporangiaceae</taxon>
        <taxon>Streptosporangium</taxon>
    </lineage>
</organism>
<name>A0A9W6I7R6_9ACTN</name>
<dbReference type="PANTHER" id="PTHR43244">
    <property type="match status" value="1"/>
</dbReference>
<dbReference type="InterPro" id="IPR011251">
    <property type="entry name" value="Luciferase-like_dom"/>
</dbReference>
<gene>
    <name evidence="3" type="ORF">GCM10017600_66930</name>
</gene>
<dbReference type="GO" id="GO:0016705">
    <property type="term" value="F:oxidoreductase activity, acting on paired donors, with incorporation or reduction of molecular oxygen"/>
    <property type="evidence" value="ECO:0007669"/>
    <property type="project" value="InterPro"/>
</dbReference>
<dbReference type="InterPro" id="IPR050564">
    <property type="entry name" value="F420-G6PD/mer"/>
</dbReference>
<protein>
    <submittedName>
        <fullName evidence="3">LLM class F420-dependent oxidoreductase</fullName>
    </submittedName>
</protein>
<evidence type="ECO:0000313" key="3">
    <source>
        <dbReference type="EMBL" id="GLK13282.1"/>
    </source>
</evidence>
<dbReference type="CDD" id="cd01097">
    <property type="entry name" value="Tetrahydromethanopterin_reductase"/>
    <property type="match status" value="1"/>
</dbReference>
<dbReference type="InterPro" id="IPR036661">
    <property type="entry name" value="Luciferase-like_sf"/>
</dbReference>
<dbReference type="InterPro" id="IPR019945">
    <property type="entry name" value="F420_G6P_DH-rel"/>
</dbReference>
<dbReference type="Gene3D" id="3.20.20.30">
    <property type="entry name" value="Luciferase-like domain"/>
    <property type="match status" value="1"/>
</dbReference>
<dbReference type="Proteomes" id="UP001143474">
    <property type="component" value="Unassembled WGS sequence"/>
</dbReference>